<dbReference type="VEuPathDB" id="ToxoDB:TGP89_266065"/>
<evidence type="ECO:0000313" key="4">
    <source>
        <dbReference type="Proteomes" id="UP000028828"/>
    </source>
</evidence>
<name>A0A086JL83_TOXGO</name>
<dbReference type="EMBL" id="AEYI02001809">
    <property type="protein sequence ID" value="KFG32901.1"/>
    <property type="molecule type" value="Genomic_DNA"/>
</dbReference>
<evidence type="ECO:0000256" key="2">
    <source>
        <dbReference type="SAM" id="SignalP"/>
    </source>
</evidence>
<evidence type="ECO:0000313" key="3">
    <source>
        <dbReference type="EMBL" id="KFG32901.1"/>
    </source>
</evidence>
<protein>
    <recommendedName>
        <fullName evidence="5">Secreted protein</fullName>
    </recommendedName>
</protein>
<gene>
    <name evidence="3" type="ORF">TGP89_266065</name>
</gene>
<evidence type="ECO:0008006" key="5">
    <source>
        <dbReference type="Google" id="ProtNLM"/>
    </source>
</evidence>
<proteinExistence type="predicted"/>
<feature type="chain" id="PRO_5001808343" description="Secreted protein" evidence="2">
    <location>
        <begin position="19"/>
        <end position="215"/>
    </location>
</feature>
<reference evidence="3 4" key="1">
    <citation type="submission" date="2014-03" db="EMBL/GenBank/DDBJ databases">
        <authorList>
            <person name="Sibley D."/>
            <person name="Venepally P."/>
            <person name="Karamycheva S."/>
            <person name="Hadjithomas M."/>
            <person name="Khan A."/>
            <person name="Brunk B."/>
            <person name="Roos D."/>
            <person name="Caler E."/>
            <person name="Lorenzi H."/>
        </authorList>
    </citation>
    <scope>NUCLEOTIDE SEQUENCE [LARGE SCALE GENOMIC DNA]</scope>
    <source>
        <strain evidence="4">p89</strain>
    </source>
</reference>
<evidence type="ECO:0000256" key="1">
    <source>
        <dbReference type="SAM" id="MobiDB-lite"/>
    </source>
</evidence>
<keyword evidence="2" id="KW-0732">Signal</keyword>
<dbReference type="AlphaFoldDB" id="A0A086JL83"/>
<dbReference type="Proteomes" id="UP000028828">
    <property type="component" value="Unassembled WGS sequence"/>
</dbReference>
<organism evidence="3 4">
    <name type="scientific">Toxoplasma gondii p89</name>
    <dbReference type="NCBI Taxonomy" id="943119"/>
    <lineage>
        <taxon>Eukaryota</taxon>
        <taxon>Sar</taxon>
        <taxon>Alveolata</taxon>
        <taxon>Apicomplexa</taxon>
        <taxon>Conoidasida</taxon>
        <taxon>Coccidia</taxon>
        <taxon>Eucoccidiorida</taxon>
        <taxon>Eimeriorina</taxon>
        <taxon>Sarcocystidae</taxon>
        <taxon>Toxoplasma</taxon>
    </lineage>
</organism>
<feature type="region of interest" description="Disordered" evidence="1">
    <location>
        <begin position="86"/>
        <end position="112"/>
    </location>
</feature>
<sequence length="215" mass="23370">MKLSQVSFVGTLVMLASAKRICEVYATSTRLLEKTNPTRALESEYPPHVRRPQFAETLVGTTSRAGKSLPALLQRPHRLQSITVVARSPTSGSEEEPALLSPQHSTRKGTAPSDLLTETRHADFRHLNAYDNGLADALEVTIAARNERNYRPGSRRRLPTTVPSVSRFAGSKQAATAQAAVSELTLTPSISCGFHCGLFPRLPENLLASGGKKRI</sequence>
<accession>A0A086JL83</accession>
<feature type="signal peptide" evidence="2">
    <location>
        <begin position="1"/>
        <end position="18"/>
    </location>
</feature>
<comment type="caution">
    <text evidence="3">The sequence shown here is derived from an EMBL/GenBank/DDBJ whole genome shotgun (WGS) entry which is preliminary data.</text>
</comment>
<dbReference type="OrthoDB" id="10297181at2759"/>